<dbReference type="GeneID" id="30993190"/>
<accession>A0A1E4RJK2</accession>
<proteinExistence type="inferred from homology"/>
<comment type="subcellular location">
    <subcellularLocation>
        <location evidence="1">Membrane</location>
        <topology evidence="1">Multi-pass membrane protein</topology>
    </subcellularLocation>
</comment>
<dbReference type="OrthoDB" id="860at2759"/>
<dbReference type="GO" id="GO:0005778">
    <property type="term" value="C:peroxisomal membrane"/>
    <property type="evidence" value="ECO:0007669"/>
    <property type="project" value="TreeGrafter"/>
</dbReference>
<dbReference type="STRING" id="984485.A0A1E4RJK2"/>
<evidence type="ECO:0000256" key="1">
    <source>
        <dbReference type="ARBA" id="ARBA00004141"/>
    </source>
</evidence>
<dbReference type="PANTHER" id="PTHR11266:SF93">
    <property type="entry name" value="INTEGRAL MEMBRANE PROTEIN 25D9-6"/>
    <property type="match status" value="1"/>
</dbReference>
<organism evidence="7 8">
    <name type="scientific">Hyphopichia burtonii NRRL Y-1933</name>
    <dbReference type="NCBI Taxonomy" id="984485"/>
    <lineage>
        <taxon>Eukaryota</taxon>
        <taxon>Fungi</taxon>
        <taxon>Dikarya</taxon>
        <taxon>Ascomycota</taxon>
        <taxon>Saccharomycotina</taxon>
        <taxon>Pichiomycetes</taxon>
        <taxon>Debaryomycetaceae</taxon>
        <taxon>Hyphopichia</taxon>
    </lineage>
</organism>
<dbReference type="Pfam" id="PF04117">
    <property type="entry name" value="Mpv17_PMP22"/>
    <property type="match status" value="1"/>
</dbReference>
<feature type="transmembrane region" description="Helical" evidence="6">
    <location>
        <begin position="177"/>
        <end position="195"/>
    </location>
</feature>
<keyword evidence="3 6" id="KW-0812">Transmembrane</keyword>
<evidence type="ECO:0000256" key="3">
    <source>
        <dbReference type="ARBA" id="ARBA00022692"/>
    </source>
</evidence>
<dbReference type="AlphaFoldDB" id="A0A1E4RJK2"/>
<protein>
    <submittedName>
        <fullName evidence="7">Uncharacterized protein</fullName>
    </submittedName>
</protein>
<keyword evidence="5 6" id="KW-0472">Membrane</keyword>
<feature type="transmembrane region" description="Helical" evidence="6">
    <location>
        <begin position="64"/>
        <end position="86"/>
    </location>
</feature>
<dbReference type="InterPro" id="IPR007248">
    <property type="entry name" value="Mpv17_PMP22"/>
</dbReference>
<evidence type="ECO:0000313" key="8">
    <source>
        <dbReference type="Proteomes" id="UP000095085"/>
    </source>
</evidence>
<evidence type="ECO:0000256" key="4">
    <source>
        <dbReference type="ARBA" id="ARBA00022989"/>
    </source>
</evidence>
<evidence type="ECO:0000313" key="7">
    <source>
        <dbReference type="EMBL" id="ODV67457.1"/>
    </source>
</evidence>
<comment type="similarity">
    <text evidence="2 6">Belongs to the peroxisomal membrane protein PXMP2/4 family.</text>
</comment>
<feature type="transmembrane region" description="Helical" evidence="6">
    <location>
        <begin position="150"/>
        <end position="171"/>
    </location>
</feature>
<name>A0A1E4RJK2_9ASCO</name>
<gene>
    <name evidence="7" type="ORF">HYPBUDRAFT_108593</name>
</gene>
<evidence type="ECO:0000256" key="5">
    <source>
        <dbReference type="ARBA" id="ARBA00023136"/>
    </source>
</evidence>
<dbReference type="Proteomes" id="UP000095085">
    <property type="component" value="Unassembled WGS sequence"/>
</dbReference>
<evidence type="ECO:0000256" key="6">
    <source>
        <dbReference type="RuleBase" id="RU363053"/>
    </source>
</evidence>
<feature type="transmembrane region" description="Helical" evidence="6">
    <location>
        <begin position="106"/>
        <end position="129"/>
    </location>
</feature>
<dbReference type="RefSeq" id="XP_020076524.1">
    <property type="nucleotide sequence ID" value="XM_020218640.1"/>
</dbReference>
<evidence type="ECO:0000256" key="2">
    <source>
        <dbReference type="ARBA" id="ARBA00006824"/>
    </source>
</evidence>
<reference evidence="8" key="1">
    <citation type="submission" date="2016-05" db="EMBL/GenBank/DDBJ databases">
        <title>Comparative genomics of biotechnologically important yeasts.</title>
        <authorList>
            <consortium name="DOE Joint Genome Institute"/>
            <person name="Riley R."/>
            <person name="Haridas S."/>
            <person name="Wolfe K.H."/>
            <person name="Lopes M.R."/>
            <person name="Hittinger C.T."/>
            <person name="Goker M."/>
            <person name="Salamov A."/>
            <person name="Wisecaver J."/>
            <person name="Long T.M."/>
            <person name="Aerts A.L."/>
            <person name="Barry K."/>
            <person name="Choi C."/>
            <person name="Clum A."/>
            <person name="Coughlan A.Y."/>
            <person name="Deshpande S."/>
            <person name="Douglass A.P."/>
            <person name="Hanson S.J."/>
            <person name="Klenk H.-P."/>
            <person name="Labutti K."/>
            <person name="Lapidus A."/>
            <person name="Lindquist E."/>
            <person name="Lipzen A."/>
            <person name="Meier-Kolthoff J.P."/>
            <person name="Ohm R.A."/>
            <person name="Otillar R.P."/>
            <person name="Pangilinan J."/>
            <person name="Peng Y."/>
            <person name="Rokas A."/>
            <person name="Rosa C.A."/>
            <person name="Scheuner C."/>
            <person name="Sibirny A.A."/>
            <person name="Slot J.C."/>
            <person name="Stielow J.B."/>
            <person name="Sun H."/>
            <person name="Kurtzman C.P."/>
            <person name="Blackwell M."/>
            <person name="Grigoriev I.V."/>
            <person name="Jeffries T.W."/>
        </authorList>
    </citation>
    <scope>NUCLEOTIDE SEQUENCE [LARGE SCALE GENOMIC DNA]</scope>
    <source>
        <strain evidence="8">NRRL Y-1933</strain>
    </source>
</reference>
<keyword evidence="8" id="KW-1185">Reference proteome</keyword>
<dbReference type="PANTHER" id="PTHR11266">
    <property type="entry name" value="PEROXISOMAL MEMBRANE PROTEIN 2, PXMP2 MPV17"/>
    <property type="match status" value="1"/>
</dbReference>
<keyword evidence="4 6" id="KW-1133">Transmembrane helix</keyword>
<dbReference type="EMBL" id="KV454540">
    <property type="protein sequence ID" value="ODV67457.1"/>
    <property type="molecule type" value="Genomic_DNA"/>
</dbReference>
<sequence length="209" mass="23754">MARLNDEYLKYLSRYPLLTKSITAGILAALNESIASLVTKDIKTQKITVRNRTIQLKHVFSPKILTMIVYGSLIVTPISHVMYGFINKIFKGPNLSKTKKIGQILTSLSTVTPALGAIYVSWLSIINNYETWSQDIKKIPLVVKQGLKQSYFTILKTSVMTSLVSLTIAQNFIDPELWVVFFNFVYFIIGTFQNIKVKKAQQLKQEKKD</sequence>